<sequence>MNRQPNAPKRDWVRVKPGERSSANAMNEKPEYDDQKLLTLLQSAKREVQGLRLIHLHMSLLKDKSQLDLISIKRAMQETADQSAYLQLFSLSNDDVIVLYKGIKFSLISDVCSKIEKLMLSRTSMVKRNPYGEDSLYSIMELSLNFVNVIRFIEGLARENGPDAAKAETKPPITLEELGKIERAVQMFDLSPFMLNQPVVDITNSEQNQFEYFELYIAIKALEERLSPNYDITANKWLFSYFTANLDNSVLKALNYGVDFLRGRRIGLNLNLSTIMSAAFVKFDERLTADLRGNVILEINKADLVENIDTYKEVVDFASSKGYQICIDGLNDFWVTHMDLEYMACDYAKIFWNDEMDMMSDHEYEVFAEKIRAQSNCRFILARCGSVSGLMFAEKAGIQLVQGRIVDNILRKGVLLRDAIKSAKMMND</sequence>
<evidence type="ECO:0000313" key="3">
    <source>
        <dbReference type="Proteomes" id="UP000216998"/>
    </source>
</evidence>
<accession>A0A255Z1J3</accession>
<organism evidence="2 3">
    <name type="scientific">Niveispirillum lacus</name>
    <dbReference type="NCBI Taxonomy" id="1981099"/>
    <lineage>
        <taxon>Bacteria</taxon>
        <taxon>Pseudomonadati</taxon>
        <taxon>Pseudomonadota</taxon>
        <taxon>Alphaproteobacteria</taxon>
        <taxon>Rhodospirillales</taxon>
        <taxon>Azospirillaceae</taxon>
        <taxon>Niveispirillum</taxon>
    </lineage>
</organism>
<protein>
    <recommendedName>
        <fullName evidence="4">EAL domain-containing protein</fullName>
    </recommendedName>
</protein>
<comment type="caution">
    <text evidence="2">The sequence shown here is derived from an EMBL/GenBank/DDBJ whole genome shotgun (WGS) entry which is preliminary data.</text>
</comment>
<keyword evidence="3" id="KW-1185">Reference proteome</keyword>
<evidence type="ECO:0000313" key="2">
    <source>
        <dbReference type="EMBL" id="OYQ35322.1"/>
    </source>
</evidence>
<evidence type="ECO:0000256" key="1">
    <source>
        <dbReference type="SAM" id="MobiDB-lite"/>
    </source>
</evidence>
<dbReference type="RefSeq" id="WP_094455801.1">
    <property type="nucleotide sequence ID" value="NZ_NOXU01000026.1"/>
</dbReference>
<dbReference type="Proteomes" id="UP000216998">
    <property type="component" value="Unassembled WGS sequence"/>
</dbReference>
<dbReference type="OrthoDB" id="8431402at2"/>
<reference evidence="2 3" key="1">
    <citation type="submission" date="2017-07" db="EMBL/GenBank/DDBJ databases">
        <title>Niveispirillum cyanobacteriorum sp. nov., isolated from cyanobacterial aggregates in a eutrophic lake.</title>
        <authorList>
            <person name="Cai H."/>
        </authorList>
    </citation>
    <scope>NUCLEOTIDE SEQUENCE [LARGE SCALE GENOMIC DNA]</scope>
    <source>
        <strain evidence="3">TH1-14</strain>
    </source>
</reference>
<dbReference type="AlphaFoldDB" id="A0A255Z1J3"/>
<proteinExistence type="predicted"/>
<feature type="region of interest" description="Disordered" evidence="1">
    <location>
        <begin position="1"/>
        <end position="29"/>
    </location>
</feature>
<dbReference type="Gene3D" id="3.20.20.450">
    <property type="entry name" value="EAL domain"/>
    <property type="match status" value="1"/>
</dbReference>
<dbReference type="EMBL" id="NOXU01000026">
    <property type="protein sequence ID" value="OYQ35322.1"/>
    <property type="molecule type" value="Genomic_DNA"/>
</dbReference>
<feature type="compositionally biased region" description="Basic and acidic residues" evidence="1">
    <location>
        <begin position="8"/>
        <end position="19"/>
    </location>
</feature>
<dbReference type="SUPFAM" id="SSF141868">
    <property type="entry name" value="EAL domain-like"/>
    <property type="match status" value="1"/>
</dbReference>
<name>A0A255Z1J3_9PROT</name>
<dbReference type="InterPro" id="IPR035919">
    <property type="entry name" value="EAL_sf"/>
</dbReference>
<gene>
    <name evidence="2" type="ORF">CHU95_08905</name>
</gene>
<evidence type="ECO:0008006" key="4">
    <source>
        <dbReference type="Google" id="ProtNLM"/>
    </source>
</evidence>